<protein>
    <submittedName>
        <fullName evidence="1">Uncharacterized protein</fullName>
    </submittedName>
</protein>
<evidence type="ECO:0000313" key="1">
    <source>
        <dbReference type="EMBL" id="TMW88875.1"/>
    </source>
</evidence>
<organism evidence="1">
    <name type="scientific">Solanum chilense</name>
    <name type="common">Tomato</name>
    <name type="synonym">Lycopersicon chilense</name>
    <dbReference type="NCBI Taxonomy" id="4083"/>
    <lineage>
        <taxon>Eukaryota</taxon>
        <taxon>Viridiplantae</taxon>
        <taxon>Streptophyta</taxon>
        <taxon>Embryophyta</taxon>
        <taxon>Tracheophyta</taxon>
        <taxon>Spermatophyta</taxon>
        <taxon>Magnoliopsida</taxon>
        <taxon>eudicotyledons</taxon>
        <taxon>Gunneridae</taxon>
        <taxon>Pentapetalae</taxon>
        <taxon>asterids</taxon>
        <taxon>lamiids</taxon>
        <taxon>Solanales</taxon>
        <taxon>Solanaceae</taxon>
        <taxon>Solanoideae</taxon>
        <taxon>Solaneae</taxon>
        <taxon>Solanum</taxon>
        <taxon>Solanum subgen. Lycopersicon</taxon>
    </lineage>
</organism>
<accession>A0A6N2B1X2</accession>
<comment type="caution">
    <text evidence="1">The sequence shown here is derived from an EMBL/GenBank/DDBJ whole genome shotgun (WGS) entry which is preliminary data.</text>
</comment>
<sequence length="174" mass="19270">MACHARLHPTVYANQGPCGMPRLTSSVRVWCVRTMKACHAQHSSTVRAARWQWLHAQHRPTDVLPKGNDKMPCLMTTNRICFPLVMIVCHARLHLTVCAAQGGNGMPGPTCPTMCAAKGPWVHATPYVVLSCVLSKVDNNMPCQTSSDRVCFLWVMMACHTQRRPIVYAAQGQC</sequence>
<dbReference type="EMBL" id="RXGB01004839">
    <property type="protein sequence ID" value="TMW88875.1"/>
    <property type="molecule type" value="Genomic_DNA"/>
</dbReference>
<name>A0A6N2B1X2_SOLCI</name>
<gene>
    <name evidence="1" type="ORF">EJD97_017963</name>
</gene>
<proteinExistence type="predicted"/>
<reference evidence="1" key="1">
    <citation type="submission" date="2019-05" db="EMBL/GenBank/DDBJ databases">
        <title>The de novo reference genome and transcriptome assemblies of the wild tomato species Solanum chilense.</title>
        <authorList>
            <person name="Stam R."/>
            <person name="Nosenko T."/>
            <person name="Hoerger A.C."/>
            <person name="Stephan W."/>
            <person name="Seidel M.A."/>
            <person name="Kuhn J.M.M."/>
            <person name="Haberer G."/>
            <person name="Tellier A."/>
        </authorList>
    </citation>
    <scope>NUCLEOTIDE SEQUENCE</scope>
    <source>
        <tissue evidence="1">Mature leaves</tissue>
    </source>
</reference>
<dbReference type="AlphaFoldDB" id="A0A6N2B1X2"/>